<dbReference type="GO" id="GO:0016787">
    <property type="term" value="F:hydrolase activity"/>
    <property type="evidence" value="ECO:0007669"/>
    <property type="project" value="UniProtKB-KW"/>
</dbReference>
<proteinExistence type="predicted"/>
<gene>
    <name evidence="2" type="ORF">SCMU_36290</name>
</gene>
<dbReference type="EMBL" id="AP024525">
    <property type="protein sequence ID" value="BCT77787.1"/>
    <property type="molecule type" value="Genomic_DNA"/>
</dbReference>
<reference evidence="2 3" key="1">
    <citation type="journal article" date="2021" name="J. Biosci. Bioeng.">
        <title>Identification and characterization of a chc gene cluster responsible for the aromatization pathway of cyclohexanecarboxylate degradation in Sinomonas cyclohexanicum ATCC 51369.</title>
        <authorList>
            <person name="Yamamoto T."/>
            <person name="Hasegawa Y."/>
            <person name="Lau P.C.K."/>
            <person name="Iwaki H."/>
        </authorList>
    </citation>
    <scope>NUCLEOTIDE SEQUENCE [LARGE SCALE GENOMIC DNA]</scope>
    <source>
        <strain evidence="2 3">ATCC 51369</strain>
    </source>
</reference>
<dbReference type="InterPro" id="IPR050228">
    <property type="entry name" value="Carboxylesterase_BioH"/>
</dbReference>
<accession>A0ABM7PZP7</accession>
<name>A0ABM7PZP7_SINCY</name>
<evidence type="ECO:0000259" key="1">
    <source>
        <dbReference type="Pfam" id="PF12697"/>
    </source>
</evidence>
<dbReference type="RefSeq" id="WP_229230458.1">
    <property type="nucleotide sequence ID" value="NZ_AP024525.1"/>
</dbReference>
<dbReference type="SUPFAM" id="SSF53474">
    <property type="entry name" value="alpha/beta-Hydrolases"/>
    <property type="match status" value="1"/>
</dbReference>
<dbReference type="PRINTS" id="PR00111">
    <property type="entry name" value="ABHYDROLASE"/>
</dbReference>
<evidence type="ECO:0000313" key="2">
    <source>
        <dbReference type="EMBL" id="BCT77787.1"/>
    </source>
</evidence>
<protein>
    <submittedName>
        <fullName evidence="2">Hydrolase</fullName>
    </submittedName>
</protein>
<dbReference type="Pfam" id="PF12697">
    <property type="entry name" value="Abhydrolase_6"/>
    <property type="match status" value="1"/>
</dbReference>
<dbReference type="Proteomes" id="UP001319861">
    <property type="component" value="Chromosome"/>
</dbReference>
<organism evidence="2 3">
    <name type="scientific">Sinomonas cyclohexanicum</name>
    <name type="common">Corynebacterium cyclohexanicum</name>
    <dbReference type="NCBI Taxonomy" id="322009"/>
    <lineage>
        <taxon>Bacteria</taxon>
        <taxon>Bacillati</taxon>
        <taxon>Actinomycetota</taxon>
        <taxon>Actinomycetes</taxon>
        <taxon>Micrococcales</taxon>
        <taxon>Micrococcaceae</taxon>
        <taxon>Sinomonas</taxon>
    </lineage>
</organism>
<dbReference type="InterPro" id="IPR029058">
    <property type="entry name" value="AB_hydrolase_fold"/>
</dbReference>
<dbReference type="InterPro" id="IPR000073">
    <property type="entry name" value="AB_hydrolase_1"/>
</dbReference>
<feature type="domain" description="AB hydrolase-1" evidence="1">
    <location>
        <begin position="7"/>
        <end position="238"/>
    </location>
</feature>
<dbReference type="PANTHER" id="PTHR43194">
    <property type="entry name" value="HYDROLASE ALPHA/BETA FOLD FAMILY"/>
    <property type="match status" value="1"/>
</dbReference>
<keyword evidence="2" id="KW-0378">Hydrolase</keyword>
<keyword evidence="3" id="KW-1185">Reference proteome</keyword>
<sequence length="249" mass="25654">MSHRPPFVLLHGWACPTSTWRPVAERLRAAGCRVDVPALLGYGSAGTETDEAGWTLEAAAHDVARLLAGLGAPAVVVGHSLGGSVAATLAVLHPELVAGVGFVGMVPVAPGATTSARLTELFLQPDSQPTPEAIGMCLAAWYREPPTDPDVLAELESAFHAPGPVLKGSLRAALTGVAPEVPGQIEAPVAVVLGGGDRTRPREEVEQLLGAHPGWSRTIVPGAGHMVQWEAPGECAAALLAGPWSPTRQ</sequence>
<dbReference type="Gene3D" id="3.40.50.1820">
    <property type="entry name" value="alpha/beta hydrolase"/>
    <property type="match status" value="1"/>
</dbReference>
<dbReference type="PANTHER" id="PTHR43194:SF5">
    <property type="entry name" value="PIMELOYL-[ACYL-CARRIER PROTEIN] METHYL ESTER ESTERASE"/>
    <property type="match status" value="1"/>
</dbReference>
<evidence type="ECO:0000313" key="3">
    <source>
        <dbReference type="Proteomes" id="UP001319861"/>
    </source>
</evidence>